<dbReference type="Proteomes" id="UP000264820">
    <property type="component" value="Unplaced"/>
</dbReference>
<keyword evidence="1" id="KW-0863">Zinc-finger</keyword>
<dbReference type="PANTHER" id="PTHR15503">
    <property type="entry name" value="LDOC1 RELATED"/>
    <property type="match status" value="1"/>
</dbReference>
<protein>
    <recommendedName>
        <fullName evidence="3">CCHC-type domain-containing protein</fullName>
    </recommendedName>
</protein>
<organism evidence="4 5">
    <name type="scientific">Hippocampus comes</name>
    <name type="common">Tiger tail seahorse</name>
    <dbReference type="NCBI Taxonomy" id="109280"/>
    <lineage>
        <taxon>Eukaryota</taxon>
        <taxon>Metazoa</taxon>
        <taxon>Chordata</taxon>
        <taxon>Craniata</taxon>
        <taxon>Vertebrata</taxon>
        <taxon>Euteleostomi</taxon>
        <taxon>Actinopterygii</taxon>
        <taxon>Neopterygii</taxon>
        <taxon>Teleostei</taxon>
        <taxon>Neoteleostei</taxon>
        <taxon>Acanthomorphata</taxon>
        <taxon>Syngnathiaria</taxon>
        <taxon>Syngnathiformes</taxon>
        <taxon>Syngnathoidei</taxon>
        <taxon>Syngnathidae</taxon>
        <taxon>Hippocampus</taxon>
    </lineage>
</organism>
<name>A0A3Q2XB38_HIPCM</name>
<reference evidence="4" key="2">
    <citation type="submission" date="2025-09" db="UniProtKB">
        <authorList>
            <consortium name="Ensembl"/>
        </authorList>
    </citation>
    <scope>IDENTIFICATION</scope>
</reference>
<proteinExistence type="predicted"/>
<feature type="region of interest" description="Disordered" evidence="2">
    <location>
        <begin position="48"/>
        <end position="72"/>
    </location>
</feature>
<evidence type="ECO:0000256" key="1">
    <source>
        <dbReference type="PROSITE-ProRule" id="PRU00047"/>
    </source>
</evidence>
<dbReference type="PROSITE" id="PS50158">
    <property type="entry name" value="ZF_CCHC"/>
    <property type="match status" value="1"/>
</dbReference>
<dbReference type="PANTHER" id="PTHR15503:SF36">
    <property type="entry name" value="RETROTRANSPOSON GAG-LIKE PROTEIN 5"/>
    <property type="match status" value="1"/>
</dbReference>
<sequence>GNVNKIKTALSSQGQLVDQQGQAHAELREAVSMLAHRLDNLRSWMEQASNRGTPSSRSPTVATEIPSPPIVGREPNFPHPHRYGGKPGLCKQFLHQCSLIFDQQPSAYEKDSTKVAFVMSLLTGQAAAWAVEISNAQPGLRSSFPEFVAEFRRVFHHPVMGREAEGRLLAIRQGKQSVAEYSISFRILAARSGYGDHALCGLFRRGLNVSLKDELATRDDSTNLEELINLALVLDNRMREREQERERERGDERGNAQHHPGTGTADAEGEPMQLGGGRLGPEERQRRIRDQACFYCGQPGHRVANCSMTPAQTKLTSSPVGASPYTFQHHTYLFSWLQEHTT</sequence>
<reference evidence="4" key="1">
    <citation type="submission" date="2025-08" db="UniProtKB">
        <authorList>
            <consortium name="Ensembl"/>
        </authorList>
    </citation>
    <scope>IDENTIFICATION</scope>
</reference>
<dbReference type="GO" id="GO:0003676">
    <property type="term" value="F:nucleic acid binding"/>
    <property type="evidence" value="ECO:0007669"/>
    <property type="project" value="InterPro"/>
</dbReference>
<dbReference type="SUPFAM" id="SSF57756">
    <property type="entry name" value="Retrovirus zinc finger-like domains"/>
    <property type="match status" value="1"/>
</dbReference>
<dbReference type="InterPro" id="IPR001878">
    <property type="entry name" value="Znf_CCHC"/>
</dbReference>
<keyword evidence="5" id="KW-1185">Reference proteome</keyword>
<dbReference type="STRING" id="109280.ENSHCOP00000000632"/>
<evidence type="ECO:0000256" key="2">
    <source>
        <dbReference type="SAM" id="MobiDB-lite"/>
    </source>
</evidence>
<dbReference type="Ensembl" id="ENSHCOT00000013453.1">
    <property type="protein sequence ID" value="ENSHCOP00000000632.1"/>
    <property type="gene ID" value="ENSHCOG00000001473.1"/>
</dbReference>
<keyword evidence="1" id="KW-0862">Zinc</keyword>
<dbReference type="SMART" id="SM00343">
    <property type="entry name" value="ZnF_C2HC"/>
    <property type="match status" value="1"/>
</dbReference>
<dbReference type="Pfam" id="PF03732">
    <property type="entry name" value="Retrotrans_gag"/>
    <property type="match status" value="1"/>
</dbReference>
<dbReference type="GO" id="GO:0008270">
    <property type="term" value="F:zinc ion binding"/>
    <property type="evidence" value="ECO:0007669"/>
    <property type="project" value="UniProtKB-KW"/>
</dbReference>
<feature type="compositionally biased region" description="Basic and acidic residues" evidence="2">
    <location>
        <begin position="239"/>
        <end position="255"/>
    </location>
</feature>
<dbReference type="OMA" id="AMETIPX"/>
<evidence type="ECO:0000313" key="5">
    <source>
        <dbReference type="Proteomes" id="UP000264820"/>
    </source>
</evidence>
<dbReference type="Pfam" id="PF00098">
    <property type="entry name" value="zf-CCHC"/>
    <property type="match status" value="1"/>
</dbReference>
<keyword evidence="1" id="KW-0479">Metal-binding</keyword>
<dbReference type="GeneTree" id="ENSGT00950000183173"/>
<dbReference type="InterPro" id="IPR005162">
    <property type="entry name" value="Retrotrans_gag_dom"/>
</dbReference>
<feature type="domain" description="CCHC-type" evidence="3">
    <location>
        <begin position="293"/>
        <end position="306"/>
    </location>
</feature>
<feature type="region of interest" description="Disordered" evidence="2">
    <location>
        <begin position="239"/>
        <end position="283"/>
    </location>
</feature>
<dbReference type="AlphaFoldDB" id="A0A3Q2XB38"/>
<dbReference type="InterPro" id="IPR032567">
    <property type="entry name" value="RTL1-rel"/>
</dbReference>
<dbReference type="Gene3D" id="4.10.60.10">
    <property type="entry name" value="Zinc finger, CCHC-type"/>
    <property type="match status" value="1"/>
</dbReference>
<dbReference type="InterPro" id="IPR036875">
    <property type="entry name" value="Znf_CCHC_sf"/>
</dbReference>
<evidence type="ECO:0000259" key="3">
    <source>
        <dbReference type="PROSITE" id="PS50158"/>
    </source>
</evidence>
<evidence type="ECO:0000313" key="4">
    <source>
        <dbReference type="Ensembl" id="ENSHCOP00000000632.1"/>
    </source>
</evidence>
<feature type="compositionally biased region" description="Polar residues" evidence="2">
    <location>
        <begin position="48"/>
        <end position="61"/>
    </location>
</feature>
<accession>A0A3Q2XB38</accession>